<comment type="similarity">
    <text evidence="1">Belongs to the IST1 family.</text>
</comment>
<feature type="compositionally biased region" description="Low complexity" evidence="2">
    <location>
        <begin position="1092"/>
        <end position="1107"/>
    </location>
</feature>
<evidence type="ECO:0000256" key="1">
    <source>
        <dbReference type="ARBA" id="ARBA00005536"/>
    </source>
</evidence>
<feature type="compositionally biased region" description="Polar residues" evidence="2">
    <location>
        <begin position="1141"/>
        <end position="1151"/>
    </location>
</feature>
<feature type="compositionally biased region" description="Low complexity" evidence="2">
    <location>
        <begin position="642"/>
        <end position="653"/>
    </location>
</feature>
<evidence type="ECO:0000313" key="4">
    <source>
        <dbReference type="EMBL" id="KAE9399255.1"/>
    </source>
</evidence>
<feature type="region of interest" description="Disordered" evidence="2">
    <location>
        <begin position="840"/>
        <end position="928"/>
    </location>
</feature>
<protein>
    <recommendedName>
        <fullName evidence="3">Rab-GAP TBC domain-containing protein</fullName>
    </recommendedName>
</protein>
<dbReference type="Gene3D" id="1.10.472.80">
    <property type="entry name" value="Ypt/Rab-GAP domain of gyp1p, domain 3"/>
    <property type="match status" value="1"/>
</dbReference>
<proteinExistence type="inferred from homology"/>
<feature type="compositionally biased region" description="Polar residues" evidence="2">
    <location>
        <begin position="330"/>
        <end position="341"/>
    </location>
</feature>
<feature type="compositionally biased region" description="Low complexity" evidence="2">
    <location>
        <begin position="704"/>
        <end position="716"/>
    </location>
</feature>
<feature type="compositionally biased region" description="Polar residues" evidence="2">
    <location>
        <begin position="985"/>
        <end position="998"/>
    </location>
</feature>
<feature type="compositionally biased region" description="Low complexity" evidence="2">
    <location>
        <begin position="1229"/>
        <end position="1240"/>
    </location>
</feature>
<sequence length="1352" mass="147412">MASPQWDSTSVKAQLRLTSQRLGHLQEKNDSRGSITRADIATLLRQGNVGLARVKAQNLYREDMQGDVFEMLEMHVGVILERISELDHSISPSPAVIEAASSIVYAAPRVESKDLQVVRELLVNRLGPDFARASIGNRDKCVSDRIVKDLSAPPPSAGQLDAYLLNIARTYGVQWQPDPRRQDILVPLSEIARPTVLTCCRRSWLKETLLGIPDEPAWLRPRIWRVLLGTLPVLKASWSKEVNKQRESYYDLVRRLLEPFANLPEPTTPLSSLDLSLVKVAKQLSGIPSDLFSGLEEEPESSKLCPFDSLAPEDVKIACADNLNARLQTIQKTRQPDSSPSIPEIRLESDSQDDAASVSSSERSSETTVLHASKAFDAPHAHEKHTSALLRLLYLHSSVNPGNVSPHIPALLLPLYSVLNQEVELEDLAHVEADTFWLFEAMVGEFSELEDEDGGNLWMRKFSERLNWADADLRDNLFAKGLDPALPHYSYRWLAPLLTQTLPLPSVIVVWDALFACQMRDRQNLKLEFLVDVCTAMLLRARTALLRLGKTGLKSPSLWSEDTAGMPSSPLRPWELGDAFLQGMTLLQHYPIDAVGGIDSVLQTASELRHRREDEAKLAANNPRTLGDRLRLSVWKGFTNQTSSPDRSPSPSEASDDEDTSGNDTETQEVTVDSGLTARLAATVWKGITNQTAMEPPPSPLSPTTPSLSPSRSSPSIVVNDTSEDDAETQYVTNDLTRRLAATVWRGITNQTAMEPPPSPLSPPTPPESPSPSIPDTPLSPSIVVTDSEPSTGSTSKGWPSSTSIWGYAEKLKESNAAATLAKVSSNWQAKALTTSWNIRSGGDAAKLPTHPQSTDALRHSAPPQNYDVKLNEPRRTSVPAPDRSGLYSPPDRPAFFKPPRDTMIFSGNGPVVDLPSSPELSPSSEGGIMQKTRSLQASLAALTRGSEPEPAVATPQPKPKSGPRPLLLGSSSLITPRSERFISRSENSTPIDKRNMSGQWNDVMQSRNQDHALNRDSLSSVSSLSPSDALTRGKLDYDSDSPAPASRKVALNRRSISPMAPHARTNSIPHPIPSTNIPPIPHFRSGSTPHLSLSSSSGSSSAALGSPVMSSPLDRSPKSPGWGRVHIPDSPPGADGLPIKSSSLINSIKTTIPEESPFSEALELAPSVDDTPLEPPLPSRKLTRKKTPPPVHNLTGDTSDSSTPEPPKRSIRVRAKRSTRPPNLHLQTTAAEPSTSPSSLAVDWPHDEQELATTPKATSFDANVASSPRSPRRTRKVSTEGRSPTRQRKASGEGQEPRSRKVSTEARIRKTSETKGKKHRDSAADMGDDEGYDELLSAYESEDSAQPVFDA</sequence>
<feature type="region of interest" description="Disordered" evidence="2">
    <location>
        <begin position="639"/>
        <end position="676"/>
    </location>
</feature>
<evidence type="ECO:0000256" key="2">
    <source>
        <dbReference type="SAM" id="MobiDB-lite"/>
    </source>
</evidence>
<name>A0A6A4HR80_9AGAR</name>
<dbReference type="OrthoDB" id="29853at2759"/>
<dbReference type="PANTHER" id="PTHR12161:SF5">
    <property type="entry name" value="IST1 HOMOLOG"/>
    <property type="match status" value="1"/>
</dbReference>
<dbReference type="GO" id="GO:0015031">
    <property type="term" value="P:protein transport"/>
    <property type="evidence" value="ECO:0007669"/>
    <property type="project" value="InterPro"/>
</dbReference>
<feature type="compositionally biased region" description="Polar residues" evidence="2">
    <location>
        <begin position="779"/>
        <end position="802"/>
    </location>
</feature>
<dbReference type="EMBL" id="ML769471">
    <property type="protein sequence ID" value="KAE9399255.1"/>
    <property type="molecule type" value="Genomic_DNA"/>
</dbReference>
<evidence type="ECO:0000259" key="3">
    <source>
        <dbReference type="PROSITE" id="PS50086"/>
    </source>
</evidence>
<organism evidence="4 5">
    <name type="scientific">Gymnopus androsaceus JB14</name>
    <dbReference type="NCBI Taxonomy" id="1447944"/>
    <lineage>
        <taxon>Eukaryota</taxon>
        <taxon>Fungi</taxon>
        <taxon>Dikarya</taxon>
        <taxon>Basidiomycota</taxon>
        <taxon>Agaricomycotina</taxon>
        <taxon>Agaricomycetes</taxon>
        <taxon>Agaricomycetidae</taxon>
        <taxon>Agaricales</taxon>
        <taxon>Marasmiineae</taxon>
        <taxon>Omphalotaceae</taxon>
        <taxon>Gymnopus</taxon>
    </lineage>
</organism>
<feature type="compositionally biased region" description="Basic residues" evidence="2">
    <location>
        <begin position="1210"/>
        <end position="1220"/>
    </location>
</feature>
<dbReference type="Pfam" id="PF03398">
    <property type="entry name" value="Ist1"/>
    <property type="match status" value="1"/>
</dbReference>
<feature type="compositionally biased region" description="Low complexity" evidence="2">
    <location>
        <begin position="964"/>
        <end position="974"/>
    </location>
</feature>
<feature type="compositionally biased region" description="Low complexity" evidence="2">
    <location>
        <begin position="915"/>
        <end position="926"/>
    </location>
</feature>
<evidence type="ECO:0000313" key="5">
    <source>
        <dbReference type="Proteomes" id="UP000799118"/>
    </source>
</evidence>
<gene>
    <name evidence="4" type="ORF">BT96DRAFT_994059</name>
</gene>
<dbReference type="InterPro" id="IPR042277">
    <property type="entry name" value="IST1-like"/>
</dbReference>
<dbReference type="Gene3D" id="1.20.1260.60">
    <property type="entry name" value="Vacuolar protein sorting-associated protein Ist1"/>
    <property type="match status" value="1"/>
</dbReference>
<feature type="compositionally biased region" description="Low complexity" evidence="2">
    <location>
        <begin position="354"/>
        <end position="366"/>
    </location>
</feature>
<feature type="compositionally biased region" description="Pro residues" evidence="2">
    <location>
        <begin position="755"/>
        <end position="775"/>
    </location>
</feature>
<feature type="compositionally biased region" description="Pro residues" evidence="2">
    <location>
        <begin position="1071"/>
        <end position="1082"/>
    </location>
</feature>
<dbReference type="InterPro" id="IPR005061">
    <property type="entry name" value="Ist1"/>
</dbReference>
<accession>A0A6A4HR80</accession>
<dbReference type="Proteomes" id="UP000799118">
    <property type="component" value="Unassembled WGS sequence"/>
</dbReference>
<feature type="compositionally biased region" description="Basic and acidic residues" evidence="2">
    <location>
        <begin position="1296"/>
        <end position="1316"/>
    </location>
</feature>
<dbReference type="SUPFAM" id="SSF47923">
    <property type="entry name" value="Ypt/Rab-GAP domain of gyp1p"/>
    <property type="match status" value="2"/>
</dbReference>
<feature type="domain" description="Rab-GAP TBC" evidence="3">
    <location>
        <begin position="214"/>
        <end position="518"/>
    </location>
</feature>
<feature type="compositionally biased region" description="Low complexity" evidence="2">
    <location>
        <begin position="1018"/>
        <end position="1028"/>
    </location>
</feature>
<keyword evidence="5" id="KW-1185">Reference proteome</keyword>
<feature type="region of interest" description="Disordered" evidence="2">
    <location>
        <begin position="942"/>
        <end position="998"/>
    </location>
</feature>
<feature type="region of interest" description="Disordered" evidence="2">
    <location>
        <begin position="751"/>
        <end position="802"/>
    </location>
</feature>
<reference evidence="4" key="1">
    <citation type="journal article" date="2019" name="Environ. Microbiol.">
        <title>Fungal ecological strategies reflected in gene transcription - a case study of two litter decomposers.</title>
        <authorList>
            <person name="Barbi F."/>
            <person name="Kohler A."/>
            <person name="Barry K."/>
            <person name="Baskaran P."/>
            <person name="Daum C."/>
            <person name="Fauchery L."/>
            <person name="Ihrmark K."/>
            <person name="Kuo A."/>
            <person name="LaButti K."/>
            <person name="Lipzen A."/>
            <person name="Morin E."/>
            <person name="Grigoriev I.V."/>
            <person name="Henrissat B."/>
            <person name="Lindahl B."/>
            <person name="Martin F."/>
        </authorList>
    </citation>
    <scope>NUCLEOTIDE SEQUENCE</scope>
    <source>
        <strain evidence="4">JB14</strain>
    </source>
</reference>
<feature type="region of interest" description="Disordered" evidence="2">
    <location>
        <begin position="1013"/>
        <end position="1352"/>
    </location>
</feature>
<feature type="compositionally biased region" description="Polar residues" evidence="2">
    <location>
        <begin position="1252"/>
        <end position="1270"/>
    </location>
</feature>
<dbReference type="InterPro" id="IPR035969">
    <property type="entry name" value="Rab-GAP_TBC_sf"/>
</dbReference>
<feature type="region of interest" description="Disordered" evidence="2">
    <location>
        <begin position="690"/>
        <end position="729"/>
    </location>
</feature>
<dbReference type="InterPro" id="IPR000195">
    <property type="entry name" value="Rab-GAP-TBC_dom"/>
</dbReference>
<dbReference type="PANTHER" id="PTHR12161">
    <property type="entry name" value="IST1 FAMILY MEMBER"/>
    <property type="match status" value="1"/>
</dbReference>
<dbReference type="Pfam" id="PF00566">
    <property type="entry name" value="RabGAP-TBC"/>
    <property type="match status" value="1"/>
</dbReference>
<feature type="region of interest" description="Disordered" evidence="2">
    <location>
        <begin position="330"/>
        <end position="366"/>
    </location>
</feature>
<dbReference type="PROSITE" id="PS50086">
    <property type="entry name" value="TBC_RABGAP"/>
    <property type="match status" value="1"/>
</dbReference>
<feature type="compositionally biased region" description="Polar residues" evidence="2">
    <location>
        <begin position="662"/>
        <end position="671"/>
    </location>
</feature>